<sequence length="66" mass="7099">MVLSIDPNKVSVIDSECRACGQAGQMRILPTNIPNFREIILMSFACPHCGHTENDVQEAAELGVGA</sequence>
<dbReference type="EMBL" id="BDIP01007215">
    <property type="protein sequence ID" value="GCA64431.1"/>
    <property type="molecule type" value="Genomic_DNA"/>
</dbReference>
<keyword evidence="3" id="KW-1185">Reference proteome</keyword>
<reference evidence="2 3" key="1">
    <citation type="journal article" date="2018" name="PLoS ONE">
        <title>The draft genome of Kipferlia bialata reveals reductive genome evolution in fornicate parasites.</title>
        <authorList>
            <person name="Tanifuji G."/>
            <person name="Takabayashi S."/>
            <person name="Kume K."/>
            <person name="Takagi M."/>
            <person name="Nakayama T."/>
            <person name="Kamikawa R."/>
            <person name="Inagaki Y."/>
            <person name="Hashimoto T."/>
        </authorList>
    </citation>
    <scope>NUCLEOTIDE SEQUENCE [LARGE SCALE GENOMIC DNA]</scope>
    <source>
        <strain evidence="2">NY0173</strain>
    </source>
</reference>
<proteinExistence type="predicted"/>
<name>A0A391NT09_9EUKA</name>
<evidence type="ECO:0000259" key="1">
    <source>
        <dbReference type="Pfam" id="PF03367"/>
    </source>
</evidence>
<dbReference type="Pfam" id="PF03367">
    <property type="entry name" value="Zn_ribbon_ZPR1"/>
    <property type="match status" value="1"/>
</dbReference>
<dbReference type="InterPro" id="IPR042452">
    <property type="entry name" value="ZPR1_Znf1/2"/>
</dbReference>
<dbReference type="Proteomes" id="UP000265618">
    <property type="component" value="Unassembled WGS sequence"/>
</dbReference>
<dbReference type="GO" id="GO:0008270">
    <property type="term" value="F:zinc ion binding"/>
    <property type="evidence" value="ECO:0007669"/>
    <property type="project" value="InterPro"/>
</dbReference>
<protein>
    <recommendedName>
        <fullName evidence="1">Zinc finger ZPR1-type domain-containing protein</fullName>
    </recommendedName>
</protein>
<dbReference type="FunFam" id="2.20.25.420:FF:000001">
    <property type="entry name" value="Zinc finger protein ZPR1"/>
    <property type="match status" value="1"/>
</dbReference>
<dbReference type="OrthoDB" id="308464at2759"/>
<dbReference type="PANTHER" id="PTHR10876:SF0">
    <property type="entry name" value="ZINC FINGER PROTEIN ZPR1"/>
    <property type="match status" value="1"/>
</dbReference>
<gene>
    <name evidence="2" type="ORF">KIPB_014250</name>
</gene>
<dbReference type="PANTHER" id="PTHR10876">
    <property type="entry name" value="ZINC FINGER PROTEIN ZPR1"/>
    <property type="match status" value="1"/>
</dbReference>
<dbReference type="AlphaFoldDB" id="A0A391NT09"/>
<feature type="domain" description="Zinc finger ZPR1-type" evidence="1">
    <location>
        <begin position="10"/>
        <end position="61"/>
    </location>
</feature>
<accession>A0A391NT09</accession>
<evidence type="ECO:0000313" key="3">
    <source>
        <dbReference type="Proteomes" id="UP000265618"/>
    </source>
</evidence>
<dbReference type="GO" id="GO:0005634">
    <property type="term" value="C:nucleus"/>
    <property type="evidence" value="ECO:0007669"/>
    <property type="project" value="TreeGrafter"/>
</dbReference>
<organism evidence="2 3">
    <name type="scientific">Kipferlia bialata</name>
    <dbReference type="NCBI Taxonomy" id="797122"/>
    <lineage>
        <taxon>Eukaryota</taxon>
        <taxon>Metamonada</taxon>
        <taxon>Carpediemonas-like organisms</taxon>
        <taxon>Kipferlia</taxon>
    </lineage>
</organism>
<comment type="caution">
    <text evidence="2">The sequence shown here is derived from an EMBL/GenBank/DDBJ whole genome shotgun (WGS) entry which is preliminary data.</text>
</comment>
<dbReference type="InterPro" id="IPR004457">
    <property type="entry name" value="Znf_ZPR1"/>
</dbReference>
<dbReference type="Gene3D" id="2.20.25.420">
    <property type="entry name" value="ZPR1, zinc finger domain"/>
    <property type="match status" value="1"/>
</dbReference>
<dbReference type="InterPro" id="IPR040141">
    <property type="entry name" value="ZPR1"/>
</dbReference>
<evidence type="ECO:0000313" key="2">
    <source>
        <dbReference type="EMBL" id="GCA64431.1"/>
    </source>
</evidence>